<gene>
    <name evidence="7" type="ORF">PYX00_009585</name>
</gene>
<dbReference type="Gene3D" id="2.20.25.240">
    <property type="match status" value="1"/>
</dbReference>
<proteinExistence type="predicted"/>
<evidence type="ECO:0000256" key="2">
    <source>
        <dbReference type="ARBA" id="ARBA00022771"/>
    </source>
</evidence>
<sequence>MESISSQRGQKKLMLEGYLYCKEKDLNGKTIWKCDRWKKLSCHARIHVRENKVLKRVNTHNHAGDAARCEALKVSAEIKSKAVNTRCDSQQIIGEALANITEAVKGQMATINSMRRNIRRLRNRGKGGKVEAQTPEDKSTEDGASSDGEDFVLFDNHEHENRVVIFGTRAYLPLLSEVKDWYAEGSIQSVSHSFCQLYTIYVIKDGVSLPVVFCLVSDKCEATYIAVCRALKNLVPDLRPESILMDFEIGAINAFEKEFPDTRLKGCFSHFTRNILRTIQLNGLKKKYDSDNVFAKKMCMLAALAFVPGDDVERGFENLCSTLDADYSLENVLDHFEDTYVGRPGKIMRRRPKYKMEFWNMYSAVRQGALGTGMNYVLEGWHKALAEVVGLSHPTVKILESLTSGQSRNEKEDENGLKRLKIGSKYCDLDSKIEEIVKDYSRDNILEYLGRIASHFSL</sequence>
<dbReference type="EMBL" id="JARGDH010000005">
    <property type="protein sequence ID" value="KAL0267264.1"/>
    <property type="molecule type" value="Genomic_DNA"/>
</dbReference>
<evidence type="ECO:0000256" key="3">
    <source>
        <dbReference type="ARBA" id="ARBA00022833"/>
    </source>
</evidence>
<keyword evidence="1" id="KW-0479">Metal-binding</keyword>
<dbReference type="Pfam" id="PF04500">
    <property type="entry name" value="FLYWCH"/>
    <property type="match status" value="1"/>
</dbReference>
<evidence type="ECO:0000256" key="1">
    <source>
        <dbReference type="ARBA" id="ARBA00022723"/>
    </source>
</evidence>
<keyword evidence="2" id="KW-0863">Zinc-finger</keyword>
<dbReference type="AlphaFoldDB" id="A0AAW2HC68"/>
<feature type="domain" description="MULE transposase" evidence="6">
    <location>
        <begin position="196"/>
        <end position="274"/>
    </location>
</feature>
<evidence type="ECO:0000256" key="4">
    <source>
        <dbReference type="SAM" id="MobiDB-lite"/>
    </source>
</evidence>
<accession>A0AAW2HC68</accession>
<name>A0AAW2HC68_9NEOP</name>
<evidence type="ECO:0000313" key="7">
    <source>
        <dbReference type="EMBL" id="KAL0267264.1"/>
    </source>
</evidence>
<protein>
    <recommendedName>
        <fullName evidence="8">MULE transposase domain-containing protein</fullName>
    </recommendedName>
</protein>
<reference evidence="7" key="1">
    <citation type="journal article" date="2024" name="Gigascience">
        <title>Chromosome-level genome of the poultry shaft louse Menopon gallinae provides insight into the host-switching and adaptive evolution of parasitic lice.</title>
        <authorList>
            <person name="Xu Y."/>
            <person name="Ma L."/>
            <person name="Liu S."/>
            <person name="Liang Y."/>
            <person name="Liu Q."/>
            <person name="He Z."/>
            <person name="Tian L."/>
            <person name="Duan Y."/>
            <person name="Cai W."/>
            <person name="Li H."/>
            <person name="Song F."/>
        </authorList>
    </citation>
    <scope>NUCLEOTIDE SEQUENCE</scope>
    <source>
        <strain evidence="7">Cailab_2023a</strain>
    </source>
</reference>
<dbReference type="InterPro" id="IPR018289">
    <property type="entry name" value="MULE_transposase_dom"/>
</dbReference>
<dbReference type="PANTHER" id="PTHR47160">
    <property type="entry name" value="PUTATIVE-RELATED"/>
    <property type="match status" value="1"/>
</dbReference>
<dbReference type="Pfam" id="PF10551">
    <property type="entry name" value="MULE"/>
    <property type="match status" value="1"/>
</dbReference>
<feature type="region of interest" description="Disordered" evidence="4">
    <location>
        <begin position="122"/>
        <end position="146"/>
    </location>
</feature>
<evidence type="ECO:0000259" key="5">
    <source>
        <dbReference type="Pfam" id="PF04500"/>
    </source>
</evidence>
<evidence type="ECO:0000259" key="6">
    <source>
        <dbReference type="Pfam" id="PF10551"/>
    </source>
</evidence>
<feature type="domain" description="FLYWCH-type" evidence="5">
    <location>
        <begin position="4"/>
        <end position="62"/>
    </location>
</feature>
<comment type="caution">
    <text evidence="7">The sequence shown here is derived from an EMBL/GenBank/DDBJ whole genome shotgun (WGS) entry which is preliminary data.</text>
</comment>
<keyword evidence="3" id="KW-0862">Zinc</keyword>
<dbReference type="InterPro" id="IPR007588">
    <property type="entry name" value="Znf_FLYWCH"/>
</dbReference>
<dbReference type="PANTHER" id="PTHR47160:SF5">
    <property type="entry name" value="MULE TRANSPOSASE DOMAIN-CONTAINING PROTEIN"/>
    <property type="match status" value="1"/>
</dbReference>
<evidence type="ECO:0008006" key="8">
    <source>
        <dbReference type="Google" id="ProtNLM"/>
    </source>
</evidence>
<organism evidence="7">
    <name type="scientific">Menopon gallinae</name>
    <name type="common">poultry shaft louse</name>
    <dbReference type="NCBI Taxonomy" id="328185"/>
    <lineage>
        <taxon>Eukaryota</taxon>
        <taxon>Metazoa</taxon>
        <taxon>Ecdysozoa</taxon>
        <taxon>Arthropoda</taxon>
        <taxon>Hexapoda</taxon>
        <taxon>Insecta</taxon>
        <taxon>Pterygota</taxon>
        <taxon>Neoptera</taxon>
        <taxon>Paraneoptera</taxon>
        <taxon>Psocodea</taxon>
        <taxon>Troctomorpha</taxon>
        <taxon>Phthiraptera</taxon>
        <taxon>Amblycera</taxon>
        <taxon>Menoponidae</taxon>
        <taxon>Menopon</taxon>
    </lineage>
</organism>
<dbReference type="GO" id="GO:0008270">
    <property type="term" value="F:zinc ion binding"/>
    <property type="evidence" value="ECO:0007669"/>
    <property type="project" value="UniProtKB-KW"/>
</dbReference>